<dbReference type="EC" id="2.7.13.3" evidence="2"/>
<dbReference type="EMBL" id="VLTN01000028">
    <property type="protein sequence ID" value="KAA0151256.1"/>
    <property type="molecule type" value="Genomic_DNA"/>
</dbReference>
<dbReference type="Proteomes" id="UP000323011">
    <property type="component" value="Unassembled WGS sequence"/>
</dbReference>
<feature type="region of interest" description="Disordered" evidence="6">
    <location>
        <begin position="605"/>
        <end position="638"/>
    </location>
</feature>
<evidence type="ECO:0000256" key="5">
    <source>
        <dbReference type="PROSITE-ProRule" id="PRU00169"/>
    </source>
</evidence>
<name>A0A5A8CE38_CAFRO</name>
<proteinExistence type="predicted"/>
<feature type="transmembrane region" description="Helical" evidence="7">
    <location>
        <begin position="220"/>
        <end position="243"/>
    </location>
</feature>
<dbReference type="SMART" id="SM00448">
    <property type="entry name" value="REC"/>
    <property type="match status" value="1"/>
</dbReference>
<feature type="transmembrane region" description="Helical" evidence="7">
    <location>
        <begin position="134"/>
        <end position="157"/>
    </location>
</feature>
<feature type="compositionally biased region" description="Low complexity" evidence="6">
    <location>
        <begin position="614"/>
        <end position="628"/>
    </location>
</feature>
<dbReference type="SUPFAM" id="SSF55874">
    <property type="entry name" value="ATPase domain of HSP90 chaperone/DNA topoisomerase II/histidine kinase"/>
    <property type="match status" value="1"/>
</dbReference>
<feature type="transmembrane region" description="Helical" evidence="7">
    <location>
        <begin position="288"/>
        <end position="315"/>
    </location>
</feature>
<dbReference type="Gene3D" id="3.40.50.2300">
    <property type="match status" value="1"/>
</dbReference>
<dbReference type="GO" id="GO:0009927">
    <property type="term" value="F:histidine phosphotransfer kinase activity"/>
    <property type="evidence" value="ECO:0007669"/>
    <property type="project" value="TreeGrafter"/>
</dbReference>
<dbReference type="AlphaFoldDB" id="A0A5A8CE38"/>
<dbReference type="InterPro" id="IPR036890">
    <property type="entry name" value="HATPase_C_sf"/>
</dbReference>
<feature type="region of interest" description="Disordered" evidence="6">
    <location>
        <begin position="942"/>
        <end position="977"/>
    </location>
</feature>
<keyword evidence="7" id="KW-0812">Transmembrane</keyword>
<dbReference type="InterPro" id="IPR011006">
    <property type="entry name" value="CheY-like_superfamily"/>
</dbReference>
<feature type="region of interest" description="Disordered" evidence="6">
    <location>
        <begin position="529"/>
        <end position="549"/>
    </location>
</feature>
<keyword evidence="7" id="KW-1133">Transmembrane helix</keyword>
<evidence type="ECO:0000259" key="8">
    <source>
        <dbReference type="PROSITE" id="PS50110"/>
    </source>
</evidence>
<sequence>MDGWASFEARRESASRGDAVAAWRGGSSTACVAVSFAAFLAVWTCVSALAHVETSTDEYYEVDDALALPVFSWVRDSQRLGGQPFGRGFDGELRHIVDVAKSTATARVVSVVGTLVTLVLVWSRRRHLELAIKAKMLVLAVAVLGAEAGKLLVGIWGQHRVDPTFGLNGSCLWVSLMTPQSYIAVVLAGMFATVFLPGPRSTIECRCWRVPMMTARVIEVARAAAGITLCISAVLWVNFASLFQLRPASGHTFRVLVVSAAVMLIAISIAGAYIIVQRRRSDDPVVRGTLRATVATVLQGVGVPLIATAMLAYLAHTSDNSAGCPAWAQAGRGLDAPSVPPSTLRWPQGLDPQDADVRERVYGSLYLTAASHWAGCMIASFVAVVVFVQAVESDSRWKSKAATAASRKLRSGIAFVSMRSRGPLNAAALSLALLRPGGASGSHDIPRADLLRELRASVQRSKRHLDGLLLWGKASAKAEADVVPAAWGRLDDAWGRRICGGFRGETAASGRRLSVSVWPVGDRAAAAAGDVGESLGGESRRGRSSQGWRAVCADEASGGAGSRVSPLPWLVPGPSAVCTGNLEVLADHDRLLAVCRNAVSFAFSQEPPPTDRLSSGVSSSASAPGDASQQCPLSSGAGRSAGEVQVAVWAEPEEPQGASLDCVAGAGSEGEGAAGVVAEGAGADGDVGGGMDATAGVGPVRVGVAARAPGQVWGGRGVSVGAASVPSRRRVVPLGEGAQSAIDSRPRGILRRSSLGDVLRMRSYMARATLVVAVADNGPGMHPEAVSSGSVLEPFAAMRGAARSTPSDLGLAVVKSVVVDGMGGSVRVSSRVGVGSVVQARVPVWVRLDSGAPAMSHFGRSINAGGCAGVARAPVGSLGKSVSSGPSRQAALVRLAMSSSTTGSTSVHQEHAGHALAEGDAAFQSLRGASAIAVRSVVGQATAPRPAGGDASSAVAANTPAAVAPRRSGAHLQPLSVTGINDPSAAGARASRRGRLALSGVAWVCDDDFATRSLLSSLLRRQGLRVEAFADGQDAVDRMRTLLAEDAGRAADGEDGGATCPAASSLPRLLVVDGSMPRLGGVGTLAAVRALRAEASSLGAVGVVSALDELRAIAVTGDATSEGRRAFLEAGASSVIAKPVEAEVLLASLGDVLGSSSEGGRDRSRVVV</sequence>
<dbReference type="InterPro" id="IPR001789">
    <property type="entry name" value="Sig_transdc_resp-reg_receiver"/>
</dbReference>
<feature type="compositionally biased region" description="Low complexity" evidence="6">
    <location>
        <begin position="951"/>
        <end position="965"/>
    </location>
</feature>
<comment type="catalytic activity">
    <reaction evidence="1">
        <text>ATP + protein L-histidine = ADP + protein N-phospho-L-histidine.</text>
        <dbReference type="EC" id="2.7.13.3"/>
    </reaction>
</comment>
<comment type="caution">
    <text evidence="9">The sequence shown here is derived from an EMBL/GenBank/DDBJ whole genome shotgun (WGS) entry which is preliminary data.</text>
</comment>
<evidence type="ECO:0000256" key="1">
    <source>
        <dbReference type="ARBA" id="ARBA00000085"/>
    </source>
</evidence>
<evidence type="ECO:0000256" key="4">
    <source>
        <dbReference type="ARBA" id="ARBA00022777"/>
    </source>
</evidence>
<dbReference type="Pfam" id="PF02518">
    <property type="entry name" value="HATPase_c"/>
    <property type="match status" value="1"/>
</dbReference>
<protein>
    <recommendedName>
        <fullName evidence="2">histidine kinase</fullName>
        <ecNumber evidence="2">2.7.13.3</ecNumber>
    </recommendedName>
</protein>
<dbReference type="GO" id="GO:0000155">
    <property type="term" value="F:phosphorelay sensor kinase activity"/>
    <property type="evidence" value="ECO:0007669"/>
    <property type="project" value="TreeGrafter"/>
</dbReference>
<evidence type="ECO:0000256" key="2">
    <source>
        <dbReference type="ARBA" id="ARBA00012438"/>
    </source>
</evidence>
<dbReference type="PANTHER" id="PTHR43047">
    <property type="entry name" value="TWO-COMPONENT HISTIDINE PROTEIN KINASE"/>
    <property type="match status" value="1"/>
</dbReference>
<feature type="domain" description="Response regulatory" evidence="8">
    <location>
        <begin position="1001"/>
        <end position="1153"/>
    </location>
</feature>
<dbReference type="PROSITE" id="PS50110">
    <property type="entry name" value="RESPONSE_REGULATORY"/>
    <property type="match status" value="1"/>
</dbReference>
<organism evidence="9 10">
    <name type="scientific">Cafeteria roenbergensis</name>
    <name type="common">Marine flagellate</name>
    <dbReference type="NCBI Taxonomy" id="33653"/>
    <lineage>
        <taxon>Eukaryota</taxon>
        <taxon>Sar</taxon>
        <taxon>Stramenopiles</taxon>
        <taxon>Bigyra</taxon>
        <taxon>Opalozoa</taxon>
        <taxon>Bicosoecida</taxon>
        <taxon>Cafeteriaceae</taxon>
        <taxon>Cafeteria</taxon>
    </lineage>
</organism>
<dbReference type="InterPro" id="IPR003594">
    <property type="entry name" value="HATPase_dom"/>
</dbReference>
<reference evidence="9 10" key="1">
    <citation type="submission" date="2019-07" db="EMBL/GenBank/DDBJ databases">
        <title>Genomes of Cafeteria roenbergensis.</title>
        <authorList>
            <person name="Fischer M.G."/>
            <person name="Hackl T."/>
            <person name="Roman M."/>
        </authorList>
    </citation>
    <scope>NUCLEOTIDE SEQUENCE [LARGE SCALE GENOMIC DNA]</scope>
    <source>
        <strain evidence="9 10">BVI</strain>
    </source>
</reference>
<accession>A0A5A8CE38</accession>
<feature type="transmembrane region" description="Helical" evidence="7">
    <location>
        <begin position="182"/>
        <end position="199"/>
    </location>
</feature>
<feature type="transmembrane region" description="Helical" evidence="7">
    <location>
        <begin position="30"/>
        <end position="50"/>
    </location>
</feature>
<gene>
    <name evidence="9" type="ORF">FNF29_04731</name>
</gene>
<keyword evidence="5" id="KW-0597">Phosphoprotein</keyword>
<feature type="modified residue" description="4-aspartylphosphate" evidence="5">
    <location>
        <position position="1073"/>
    </location>
</feature>
<evidence type="ECO:0000313" key="10">
    <source>
        <dbReference type="Proteomes" id="UP000323011"/>
    </source>
</evidence>
<keyword evidence="4" id="KW-0418">Kinase</keyword>
<feature type="transmembrane region" description="Helical" evidence="7">
    <location>
        <begin position="104"/>
        <end position="122"/>
    </location>
</feature>
<dbReference type="Gene3D" id="3.30.565.10">
    <property type="entry name" value="Histidine kinase-like ATPase, C-terminal domain"/>
    <property type="match status" value="1"/>
</dbReference>
<feature type="transmembrane region" description="Helical" evidence="7">
    <location>
        <begin position="255"/>
        <end position="276"/>
    </location>
</feature>
<dbReference type="SUPFAM" id="SSF52172">
    <property type="entry name" value="CheY-like"/>
    <property type="match status" value="1"/>
</dbReference>
<dbReference type="PANTHER" id="PTHR43047:SF72">
    <property type="entry name" value="OSMOSENSING HISTIDINE PROTEIN KINASE SLN1"/>
    <property type="match status" value="1"/>
</dbReference>
<keyword evidence="3" id="KW-0808">Transferase</keyword>
<evidence type="ECO:0000256" key="6">
    <source>
        <dbReference type="SAM" id="MobiDB-lite"/>
    </source>
</evidence>
<keyword evidence="10" id="KW-1185">Reference proteome</keyword>
<dbReference type="GO" id="GO:0005886">
    <property type="term" value="C:plasma membrane"/>
    <property type="evidence" value="ECO:0007669"/>
    <property type="project" value="TreeGrafter"/>
</dbReference>
<keyword evidence="7" id="KW-0472">Membrane</keyword>
<evidence type="ECO:0000256" key="7">
    <source>
        <dbReference type="SAM" id="Phobius"/>
    </source>
</evidence>
<evidence type="ECO:0000256" key="3">
    <source>
        <dbReference type="ARBA" id="ARBA00022679"/>
    </source>
</evidence>
<evidence type="ECO:0000313" key="9">
    <source>
        <dbReference type="EMBL" id="KAA0151256.1"/>
    </source>
</evidence>